<evidence type="ECO:0000313" key="2">
    <source>
        <dbReference type="Proteomes" id="UP000503144"/>
    </source>
</evidence>
<dbReference type="RefSeq" id="WP_168862027.1">
    <property type="nucleotide sequence ID" value="NZ_CP051204.2"/>
</dbReference>
<gene>
    <name evidence="1" type="ORF">HF324_29265</name>
</gene>
<reference evidence="1 2" key="2">
    <citation type="submission" date="2020-09" db="EMBL/GenBank/DDBJ databases">
        <authorList>
            <person name="Kittiwongwattana C."/>
        </authorList>
    </citation>
    <scope>NUCLEOTIDE SEQUENCE [LARGE SCALE GENOMIC DNA]</scope>
    <source>
        <strain evidence="1 2">1303</strain>
    </source>
</reference>
<organism evidence="1 2">
    <name type="scientific">Chitinophaga oryzae</name>
    <dbReference type="NCBI Taxonomy" id="2725414"/>
    <lineage>
        <taxon>Bacteria</taxon>
        <taxon>Pseudomonadati</taxon>
        <taxon>Bacteroidota</taxon>
        <taxon>Chitinophagia</taxon>
        <taxon>Chitinophagales</taxon>
        <taxon>Chitinophagaceae</taxon>
        <taxon>Chitinophaga</taxon>
    </lineage>
</organism>
<proteinExistence type="predicted"/>
<dbReference type="Proteomes" id="UP000503144">
    <property type="component" value="Chromosome"/>
</dbReference>
<protein>
    <recommendedName>
        <fullName evidence="3">Peptidase MA-like domain-containing protein</fullName>
    </recommendedName>
</protein>
<evidence type="ECO:0008006" key="3">
    <source>
        <dbReference type="Google" id="ProtNLM"/>
    </source>
</evidence>
<name>A0ABX6LNP6_9BACT</name>
<reference evidence="2" key="1">
    <citation type="submission" date="2020-04" db="EMBL/GenBank/DDBJ databases">
        <authorList>
            <person name="Kittiwongwattana C."/>
        </authorList>
    </citation>
    <scope>NUCLEOTIDE SEQUENCE [LARGE SCALE GENOMIC DNA]</scope>
    <source>
        <strain evidence="2">1303</strain>
    </source>
</reference>
<accession>A0ABX6LNP6</accession>
<sequence>MKQTFLDHISNEKISVVEPLINKVIGFYRENLELVRTDDVQSTFAREIKDQEGKIVPLGKIQLTTKGNIEEGLVHELLHLALPLKTGLYTMEKTRQDPQNFFAVYNNMAEHDLILPDFLEMGYHLETFLAGGFTIDYKRESKEAMGWWIYEYIRNVITKNHLGSVGAKQSEKAIKDIRQYGVQFYPRLDNSFKTVYEWIKSRKKMEPKDHPQMMRALIVLLNLGTPGKYLAPDGDGALKEVSF</sequence>
<dbReference type="EMBL" id="CP051204">
    <property type="protein sequence ID" value="QJB41716.1"/>
    <property type="molecule type" value="Genomic_DNA"/>
</dbReference>
<keyword evidence="2" id="KW-1185">Reference proteome</keyword>
<evidence type="ECO:0000313" key="1">
    <source>
        <dbReference type="EMBL" id="QJB41716.1"/>
    </source>
</evidence>